<evidence type="ECO:0000313" key="2">
    <source>
        <dbReference type="Proteomes" id="UP001224087"/>
    </source>
</evidence>
<organism evidence="1 2">
    <name type="scientific">Cedratvirus kamchatka</name>
    <dbReference type="NCBI Taxonomy" id="2716914"/>
    <lineage>
        <taxon>Viruses</taxon>
        <taxon>Pithoviruses</taxon>
        <taxon>Orthocedratvirinae</taxon>
        <taxon>Alphacedratvirus</taxon>
        <taxon>Alphacedratvirus rossiense</taxon>
    </lineage>
</organism>
<dbReference type="SUPFAM" id="SSF140860">
    <property type="entry name" value="Pseudo ankyrin repeat-like"/>
    <property type="match status" value="1"/>
</dbReference>
<accession>A0A6G8MYK6</accession>
<sequence>MQSLSEEVLVLVFSFSEGYNFINRQVCFDFRRMIKPVEHSVYLDQLLKDKRKPKNFQPSKELAKIALNRGLLYLLQACKGFINKSICTIAAENGHLEVLQWARANGFPWDLSICTYAAWNGHLEVLQWARANGCPWNEGTCTYAAANGHLEVLQWARANGCPWNSNTCSHAALNGHLEILQWARANGCRWNQRTCDDARKNGHLEVLEWARANGCPE</sequence>
<name>A0A6G8MYK6_9VIRU</name>
<dbReference type="InterPro" id="IPR002110">
    <property type="entry name" value="Ankyrin_rpt"/>
</dbReference>
<proteinExistence type="predicted"/>
<protein>
    <submittedName>
        <fullName evidence="1">Ankyrin repeat-containing protein</fullName>
    </submittedName>
</protein>
<gene>
    <name evidence="1" type="primary">ck290</name>
</gene>
<dbReference type="InterPro" id="IPR052050">
    <property type="entry name" value="SecEffector_AnkRepeat"/>
</dbReference>
<dbReference type="Gene3D" id="1.25.40.20">
    <property type="entry name" value="Ankyrin repeat-containing domain"/>
    <property type="match status" value="1"/>
</dbReference>
<dbReference type="InterPro" id="IPR036770">
    <property type="entry name" value="Ankyrin_rpt-contain_sf"/>
</dbReference>
<dbReference type="Proteomes" id="UP001224087">
    <property type="component" value="Segment"/>
</dbReference>
<dbReference type="EMBL" id="MN873693">
    <property type="protein sequence ID" value="QIN54415.1"/>
    <property type="molecule type" value="Genomic_DNA"/>
</dbReference>
<dbReference type="PANTHER" id="PTHR46586">
    <property type="entry name" value="ANKYRIN REPEAT-CONTAINING PROTEIN"/>
    <property type="match status" value="1"/>
</dbReference>
<dbReference type="Pfam" id="PF13637">
    <property type="entry name" value="Ank_4"/>
    <property type="match status" value="2"/>
</dbReference>
<keyword evidence="2" id="KW-1185">Reference proteome</keyword>
<dbReference type="PANTHER" id="PTHR46586:SF3">
    <property type="entry name" value="ANKYRIN REPEAT-CONTAINING PROTEIN"/>
    <property type="match status" value="1"/>
</dbReference>
<reference evidence="1" key="1">
    <citation type="submission" date="2019-12" db="EMBL/GenBank/DDBJ databases">
        <title>The DNA Methylation Landscape of Giant Viruses.</title>
        <authorList>
            <person name="Jeudy S."/>
            <person name="Rigou S."/>
            <person name="Alempic J.-M."/>
            <person name="Claverie J.-M."/>
            <person name="Abergel C."/>
            <person name="Legendre M."/>
        </authorList>
    </citation>
    <scope>NUCLEOTIDE SEQUENCE</scope>
    <source>
        <strain evidence="1">P4</strain>
    </source>
</reference>
<evidence type="ECO:0000313" key="1">
    <source>
        <dbReference type="EMBL" id="QIN54415.1"/>
    </source>
</evidence>